<dbReference type="GO" id="GO:0005524">
    <property type="term" value="F:ATP binding"/>
    <property type="evidence" value="ECO:0007669"/>
    <property type="project" value="UniProtKB-KW"/>
</dbReference>
<evidence type="ECO:0000256" key="2">
    <source>
        <dbReference type="ARBA" id="ARBA00022840"/>
    </source>
</evidence>
<name>G7JUM1_MEDTR</name>
<dbReference type="PANTHER" id="PTHR27005:SF283">
    <property type="entry name" value="OS02G0633066 PROTEIN"/>
    <property type="match status" value="1"/>
</dbReference>
<dbReference type="HOGENOM" id="CLU_2162159_0_0_1"/>
<dbReference type="EMBL" id="CM001220">
    <property type="protein sequence ID" value="AES87997.1"/>
    <property type="molecule type" value="Genomic_DNA"/>
</dbReference>
<dbReference type="SUPFAM" id="SSF56112">
    <property type="entry name" value="Protein kinase-like (PK-like)"/>
    <property type="match status" value="1"/>
</dbReference>
<accession>G7JUM1</accession>
<keyword evidence="1" id="KW-0547">Nucleotide-binding</keyword>
<dbReference type="PaxDb" id="3880-AES87997"/>
<protein>
    <submittedName>
        <fullName evidence="3 4">Uncharacterized protein</fullName>
    </submittedName>
</protein>
<evidence type="ECO:0000313" key="5">
    <source>
        <dbReference type="Proteomes" id="UP000002051"/>
    </source>
</evidence>
<dbReference type="STRING" id="3880.G7JUM1"/>
<dbReference type="EnsemblPlants" id="AES87997">
    <property type="protein sequence ID" value="AES87997"/>
    <property type="gene ID" value="MTR_4g039810"/>
</dbReference>
<evidence type="ECO:0000256" key="1">
    <source>
        <dbReference type="ARBA" id="ARBA00022741"/>
    </source>
</evidence>
<evidence type="ECO:0000313" key="3">
    <source>
        <dbReference type="EMBL" id="AES87997.1"/>
    </source>
</evidence>
<reference evidence="3 5" key="1">
    <citation type="journal article" date="2011" name="Nature">
        <title>The Medicago genome provides insight into the evolution of rhizobial symbioses.</title>
        <authorList>
            <person name="Young N.D."/>
            <person name="Debelle F."/>
            <person name="Oldroyd G.E."/>
            <person name="Geurts R."/>
            <person name="Cannon S.B."/>
            <person name="Udvardi M.K."/>
            <person name="Benedito V.A."/>
            <person name="Mayer K.F."/>
            <person name="Gouzy J."/>
            <person name="Schoof H."/>
            <person name="Van de Peer Y."/>
            <person name="Proost S."/>
            <person name="Cook D.R."/>
            <person name="Meyers B.C."/>
            <person name="Spannagl M."/>
            <person name="Cheung F."/>
            <person name="De Mita S."/>
            <person name="Krishnakumar V."/>
            <person name="Gundlach H."/>
            <person name="Zhou S."/>
            <person name="Mudge J."/>
            <person name="Bharti A.K."/>
            <person name="Murray J.D."/>
            <person name="Naoumkina M.A."/>
            <person name="Rosen B."/>
            <person name="Silverstein K.A."/>
            <person name="Tang H."/>
            <person name="Rombauts S."/>
            <person name="Zhao P.X."/>
            <person name="Zhou P."/>
            <person name="Barbe V."/>
            <person name="Bardou P."/>
            <person name="Bechner M."/>
            <person name="Bellec A."/>
            <person name="Berger A."/>
            <person name="Berges H."/>
            <person name="Bidwell S."/>
            <person name="Bisseling T."/>
            <person name="Choisne N."/>
            <person name="Couloux A."/>
            <person name="Denny R."/>
            <person name="Deshpande S."/>
            <person name="Dai X."/>
            <person name="Doyle J.J."/>
            <person name="Dudez A.M."/>
            <person name="Farmer A.D."/>
            <person name="Fouteau S."/>
            <person name="Franken C."/>
            <person name="Gibelin C."/>
            <person name="Gish J."/>
            <person name="Goldstein S."/>
            <person name="Gonzalez A.J."/>
            <person name="Green P.J."/>
            <person name="Hallab A."/>
            <person name="Hartog M."/>
            <person name="Hua A."/>
            <person name="Humphray S.J."/>
            <person name="Jeong D.H."/>
            <person name="Jing Y."/>
            <person name="Jocker A."/>
            <person name="Kenton S.M."/>
            <person name="Kim D.J."/>
            <person name="Klee K."/>
            <person name="Lai H."/>
            <person name="Lang C."/>
            <person name="Lin S."/>
            <person name="Macmil S.L."/>
            <person name="Magdelenat G."/>
            <person name="Matthews L."/>
            <person name="McCorrison J."/>
            <person name="Monaghan E.L."/>
            <person name="Mun J.H."/>
            <person name="Najar F.Z."/>
            <person name="Nicholson C."/>
            <person name="Noirot C."/>
            <person name="O'Bleness M."/>
            <person name="Paule C.R."/>
            <person name="Poulain J."/>
            <person name="Prion F."/>
            <person name="Qin B."/>
            <person name="Qu C."/>
            <person name="Retzel E.F."/>
            <person name="Riddle C."/>
            <person name="Sallet E."/>
            <person name="Samain S."/>
            <person name="Samson N."/>
            <person name="Sanders I."/>
            <person name="Saurat O."/>
            <person name="Scarpelli C."/>
            <person name="Schiex T."/>
            <person name="Segurens B."/>
            <person name="Severin A.J."/>
            <person name="Sherrier D.J."/>
            <person name="Shi R."/>
            <person name="Sims S."/>
            <person name="Singer S.R."/>
            <person name="Sinharoy S."/>
            <person name="Sterck L."/>
            <person name="Viollet A."/>
            <person name="Wang B.B."/>
            <person name="Wang K."/>
            <person name="Wang M."/>
            <person name="Wang X."/>
            <person name="Warfsmann J."/>
            <person name="Weissenbach J."/>
            <person name="White D.D."/>
            <person name="White J.D."/>
            <person name="Wiley G.B."/>
            <person name="Wincker P."/>
            <person name="Xing Y."/>
            <person name="Yang L."/>
            <person name="Yao Z."/>
            <person name="Ying F."/>
            <person name="Zhai J."/>
            <person name="Zhou L."/>
            <person name="Zuber A."/>
            <person name="Denarie J."/>
            <person name="Dixon R.A."/>
            <person name="May G.D."/>
            <person name="Schwartz D.C."/>
            <person name="Rogers J."/>
            <person name="Quetier F."/>
            <person name="Town C.D."/>
            <person name="Roe B.A."/>
        </authorList>
    </citation>
    <scope>NUCLEOTIDE SEQUENCE [LARGE SCALE GENOMIC DNA]</scope>
    <source>
        <strain evidence="3">A17</strain>
        <strain evidence="4 5">cv. Jemalong A17</strain>
    </source>
</reference>
<dbReference type="InterPro" id="IPR045274">
    <property type="entry name" value="WAK-like"/>
</dbReference>
<dbReference type="AlphaFoldDB" id="G7JUM1"/>
<gene>
    <name evidence="3" type="ordered locus">MTR_4g039810</name>
</gene>
<sequence length="111" mass="12873">MVGLRRSSMIRIIRSHFYGHISRSFINEMVVLSQINHRNVVKLLVVNENGKRNYWTLILAYFHSTASTLIIRDVKSKNILFVSSRIVPLDHSQKTTLVHMTLTYNSFKQAA</sequence>
<reference evidence="4" key="3">
    <citation type="submission" date="2015-04" db="UniProtKB">
        <authorList>
            <consortium name="EnsemblPlants"/>
        </authorList>
    </citation>
    <scope>IDENTIFICATION</scope>
    <source>
        <strain evidence="4">cv. Jemalong A17</strain>
    </source>
</reference>
<dbReference type="Proteomes" id="UP000002051">
    <property type="component" value="Chromosome 4"/>
</dbReference>
<evidence type="ECO:0000313" key="4">
    <source>
        <dbReference type="EnsemblPlants" id="AES87997"/>
    </source>
</evidence>
<dbReference type="PANTHER" id="PTHR27005">
    <property type="entry name" value="WALL-ASSOCIATED RECEPTOR KINASE-LIKE 21"/>
    <property type="match status" value="1"/>
</dbReference>
<proteinExistence type="predicted"/>
<keyword evidence="5" id="KW-1185">Reference proteome</keyword>
<reference evidence="3 5" key="2">
    <citation type="journal article" date="2014" name="BMC Genomics">
        <title>An improved genome release (version Mt4.0) for the model legume Medicago truncatula.</title>
        <authorList>
            <person name="Tang H."/>
            <person name="Krishnakumar V."/>
            <person name="Bidwell S."/>
            <person name="Rosen B."/>
            <person name="Chan A."/>
            <person name="Zhou S."/>
            <person name="Gentzbittel L."/>
            <person name="Childs K.L."/>
            <person name="Yandell M."/>
            <person name="Gundlach H."/>
            <person name="Mayer K.F."/>
            <person name="Schwartz D.C."/>
            <person name="Town C.D."/>
        </authorList>
    </citation>
    <scope>GENOME REANNOTATION</scope>
    <source>
        <strain evidence="4 5">cv. Jemalong A17</strain>
    </source>
</reference>
<keyword evidence="2" id="KW-0067">ATP-binding</keyword>
<dbReference type="GO" id="GO:0007166">
    <property type="term" value="P:cell surface receptor signaling pathway"/>
    <property type="evidence" value="ECO:0007669"/>
    <property type="project" value="InterPro"/>
</dbReference>
<organism evidence="3 5">
    <name type="scientific">Medicago truncatula</name>
    <name type="common">Barrel medic</name>
    <name type="synonym">Medicago tribuloides</name>
    <dbReference type="NCBI Taxonomy" id="3880"/>
    <lineage>
        <taxon>Eukaryota</taxon>
        <taxon>Viridiplantae</taxon>
        <taxon>Streptophyta</taxon>
        <taxon>Embryophyta</taxon>
        <taxon>Tracheophyta</taxon>
        <taxon>Spermatophyta</taxon>
        <taxon>Magnoliopsida</taxon>
        <taxon>eudicotyledons</taxon>
        <taxon>Gunneridae</taxon>
        <taxon>Pentapetalae</taxon>
        <taxon>rosids</taxon>
        <taxon>fabids</taxon>
        <taxon>Fabales</taxon>
        <taxon>Fabaceae</taxon>
        <taxon>Papilionoideae</taxon>
        <taxon>50 kb inversion clade</taxon>
        <taxon>NPAAA clade</taxon>
        <taxon>Hologalegina</taxon>
        <taxon>IRL clade</taxon>
        <taxon>Trifolieae</taxon>
        <taxon>Medicago</taxon>
    </lineage>
</organism>
<dbReference type="InterPro" id="IPR011009">
    <property type="entry name" value="Kinase-like_dom_sf"/>
</dbReference>